<dbReference type="FunFam" id="3.40.50.880:FF:000015">
    <property type="entry name" value="Protein DJ-1 homolog C"/>
    <property type="match status" value="1"/>
</dbReference>
<dbReference type="AlphaFoldDB" id="A0A4R9LYL2"/>
<comment type="caution">
    <text evidence="3">The sequence shown here is derived from an EMBL/GenBank/DDBJ whole genome shotgun (WGS) entry which is preliminary data.</text>
</comment>
<dbReference type="PANTHER" id="PTHR48094:SF12">
    <property type="entry name" value="PARKINSON DISEASE PROTEIN 7 HOMOLOG"/>
    <property type="match status" value="1"/>
</dbReference>
<accession>A0A4R9LYL2</accession>
<dbReference type="EMBL" id="RQHW01000031">
    <property type="protein sequence ID" value="TGN19464.1"/>
    <property type="molecule type" value="Genomic_DNA"/>
</dbReference>
<dbReference type="InterPro" id="IPR002818">
    <property type="entry name" value="DJ-1/PfpI"/>
</dbReference>
<dbReference type="OrthoDB" id="9800516at2"/>
<dbReference type="CDD" id="cd03135">
    <property type="entry name" value="GATase1_DJ-1"/>
    <property type="match status" value="1"/>
</dbReference>
<keyword evidence="4" id="KW-1185">Reference proteome</keyword>
<dbReference type="PANTHER" id="PTHR48094">
    <property type="entry name" value="PROTEIN/NUCLEIC ACID DEGLYCASE DJ-1-RELATED"/>
    <property type="match status" value="1"/>
</dbReference>
<dbReference type="Proteomes" id="UP000298058">
    <property type="component" value="Unassembled WGS sequence"/>
</dbReference>
<evidence type="ECO:0000313" key="3">
    <source>
        <dbReference type="EMBL" id="TGN19464.1"/>
    </source>
</evidence>
<evidence type="ECO:0000259" key="2">
    <source>
        <dbReference type="Pfam" id="PF01965"/>
    </source>
</evidence>
<dbReference type="NCBIfam" id="TIGR01383">
    <property type="entry name" value="not_thiJ"/>
    <property type="match status" value="1"/>
</dbReference>
<evidence type="ECO:0000313" key="4">
    <source>
        <dbReference type="Proteomes" id="UP000298058"/>
    </source>
</evidence>
<reference evidence="3" key="1">
    <citation type="journal article" date="2019" name="PLoS Negl. Trop. Dis.">
        <title>Revisiting the worldwide diversity of Leptospira species in the environment.</title>
        <authorList>
            <person name="Vincent A.T."/>
            <person name="Schiettekatte O."/>
            <person name="Bourhy P."/>
            <person name="Veyrier F.J."/>
            <person name="Picardeau M."/>
        </authorList>
    </citation>
    <scope>NUCLEOTIDE SEQUENCE [LARGE SCALE GENOMIC DNA]</scope>
    <source>
        <strain evidence="3">201300427</strain>
    </source>
</reference>
<sequence length="183" mass="20049">MSSHVLIPFANGFEEMEGIILADVFRRGNVKVTVASLEKGPVTASRKTVHIADQTLEEAAKEDFDMIVLPGGLEGTKNLQSSSLLKEILENHNKQGKQIAAICAAPNVLRNWGFLSGDDPFTAFPSSLSLGTGGNYKEERIVSHNNIYTSLGPGSAFEFALFLLERLEGREIKEQVEKNLYLP</sequence>
<evidence type="ECO:0000256" key="1">
    <source>
        <dbReference type="ARBA" id="ARBA00022737"/>
    </source>
</evidence>
<name>A0A4R9LYL2_9LEPT</name>
<dbReference type="RefSeq" id="WP_135760226.1">
    <property type="nucleotide sequence ID" value="NZ_RQHW01000031.1"/>
</dbReference>
<proteinExistence type="predicted"/>
<dbReference type="InterPro" id="IPR050325">
    <property type="entry name" value="Prot/Nucl_acid_deglycase"/>
</dbReference>
<dbReference type="InterPro" id="IPR006287">
    <property type="entry name" value="DJ-1"/>
</dbReference>
<keyword evidence="1" id="KW-0677">Repeat</keyword>
<dbReference type="Pfam" id="PF01965">
    <property type="entry name" value="DJ-1_PfpI"/>
    <property type="match status" value="1"/>
</dbReference>
<organism evidence="3 4">
    <name type="scientific">Leptospira idonii</name>
    <dbReference type="NCBI Taxonomy" id="1193500"/>
    <lineage>
        <taxon>Bacteria</taxon>
        <taxon>Pseudomonadati</taxon>
        <taxon>Spirochaetota</taxon>
        <taxon>Spirochaetia</taxon>
        <taxon>Leptospirales</taxon>
        <taxon>Leptospiraceae</taxon>
        <taxon>Leptospira</taxon>
    </lineage>
</organism>
<dbReference type="GO" id="GO:0005737">
    <property type="term" value="C:cytoplasm"/>
    <property type="evidence" value="ECO:0007669"/>
    <property type="project" value="TreeGrafter"/>
</dbReference>
<dbReference type="Gene3D" id="3.40.50.880">
    <property type="match status" value="1"/>
</dbReference>
<feature type="domain" description="DJ-1/PfpI" evidence="2">
    <location>
        <begin position="4"/>
        <end position="165"/>
    </location>
</feature>
<dbReference type="SUPFAM" id="SSF52317">
    <property type="entry name" value="Class I glutamine amidotransferase-like"/>
    <property type="match status" value="1"/>
</dbReference>
<protein>
    <submittedName>
        <fullName evidence="3">DJ-1/PfpI family protein</fullName>
    </submittedName>
</protein>
<gene>
    <name evidence="3" type="ORF">EHS15_09010</name>
</gene>
<dbReference type="InterPro" id="IPR029062">
    <property type="entry name" value="Class_I_gatase-like"/>
</dbReference>